<accession>A0ABP0I6M6</accession>
<evidence type="ECO:0008006" key="4">
    <source>
        <dbReference type="Google" id="ProtNLM"/>
    </source>
</evidence>
<proteinExistence type="predicted"/>
<feature type="non-terminal residue" evidence="2">
    <location>
        <position position="204"/>
    </location>
</feature>
<protein>
    <recommendedName>
        <fullName evidence="4">Secreted protein</fullName>
    </recommendedName>
</protein>
<keyword evidence="3" id="KW-1185">Reference proteome</keyword>
<evidence type="ECO:0000313" key="2">
    <source>
        <dbReference type="EMBL" id="CAK8997611.1"/>
    </source>
</evidence>
<name>A0ABP0I6M6_9DINO</name>
<gene>
    <name evidence="2" type="ORF">CCMP2556_LOCUS4924</name>
</gene>
<organism evidence="2 3">
    <name type="scientific">Durusdinium trenchii</name>
    <dbReference type="NCBI Taxonomy" id="1381693"/>
    <lineage>
        <taxon>Eukaryota</taxon>
        <taxon>Sar</taxon>
        <taxon>Alveolata</taxon>
        <taxon>Dinophyceae</taxon>
        <taxon>Suessiales</taxon>
        <taxon>Symbiodiniaceae</taxon>
        <taxon>Durusdinium</taxon>
    </lineage>
</organism>
<feature type="signal peptide" evidence="1">
    <location>
        <begin position="1"/>
        <end position="23"/>
    </location>
</feature>
<evidence type="ECO:0000256" key="1">
    <source>
        <dbReference type="SAM" id="SignalP"/>
    </source>
</evidence>
<feature type="chain" id="PRO_5047318810" description="Secreted protein" evidence="1">
    <location>
        <begin position="24"/>
        <end position="204"/>
    </location>
</feature>
<keyword evidence="1" id="KW-0732">Signal</keyword>
<comment type="caution">
    <text evidence="2">The sequence shown here is derived from an EMBL/GenBank/DDBJ whole genome shotgun (WGS) entry which is preliminary data.</text>
</comment>
<dbReference type="EMBL" id="CAXAMN010002073">
    <property type="protein sequence ID" value="CAK8997611.1"/>
    <property type="molecule type" value="Genomic_DNA"/>
</dbReference>
<evidence type="ECO:0000313" key="3">
    <source>
        <dbReference type="Proteomes" id="UP001642484"/>
    </source>
</evidence>
<reference evidence="2 3" key="1">
    <citation type="submission" date="2024-02" db="EMBL/GenBank/DDBJ databases">
        <authorList>
            <person name="Chen Y."/>
            <person name="Shah S."/>
            <person name="Dougan E. K."/>
            <person name="Thang M."/>
            <person name="Chan C."/>
        </authorList>
    </citation>
    <scope>NUCLEOTIDE SEQUENCE [LARGE SCALE GENOMIC DNA]</scope>
</reference>
<dbReference type="Proteomes" id="UP001642484">
    <property type="component" value="Unassembled WGS sequence"/>
</dbReference>
<sequence>MEARLSLVDFVLVLHSWSSTCFASSQPPSQQFSSVLGVCALRTVLERHLIARVTTSKRKRFLPAVWPCLAPCSMSSRDSPCGAERVVSLDRPGAVPLRHAESEFNPQPHREVLRVLECDPQCKTISAATSVPPPLVRDQSGFQDCEAPVITLHCQSMTARVTLDQAAVASLDQAAFRPGHRAWKAKFTFSLNRCFRRACCVWSG</sequence>